<dbReference type="GO" id="GO:0070651">
    <property type="term" value="P:nonfunctional rRNA decay"/>
    <property type="evidence" value="ECO:0007669"/>
    <property type="project" value="TreeGrafter"/>
</dbReference>
<dbReference type="InterPro" id="IPR005140">
    <property type="entry name" value="eRF1_Pelota-like_N"/>
</dbReference>
<evidence type="ECO:0000313" key="2">
    <source>
        <dbReference type="EMBL" id="PHJ17772.1"/>
    </source>
</evidence>
<dbReference type="InterPro" id="IPR058547">
    <property type="entry name" value="Pelota_N"/>
</dbReference>
<dbReference type="AlphaFoldDB" id="A0A2C6KMR1"/>
<dbReference type="EMBL" id="MIGC01004700">
    <property type="protein sequence ID" value="PHJ17772.1"/>
    <property type="molecule type" value="Genomic_DNA"/>
</dbReference>
<organism evidence="2 3">
    <name type="scientific">Cystoisospora suis</name>
    <dbReference type="NCBI Taxonomy" id="483139"/>
    <lineage>
        <taxon>Eukaryota</taxon>
        <taxon>Sar</taxon>
        <taxon>Alveolata</taxon>
        <taxon>Apicomplexa</taxon>
        <taxon>Conoidasida</taxon>
        <taxon>Coccidia</taxon>
        <taxon>Eucoccidiorida</taxon>
        <taxon>Eimeriorina</taxon>
        <taxon>Sarcocystidae</taxon>
        <taxon>Cystoisospora</taxon>
    </lineage>
</organism>
<comment type="caution">
    <text evidence="2">The sequence shown here is derived from an EMBL/GenBank/DDBJ whole genome shotgun (WGS) entry which is preliminary data.</text>
</comment>
<dbReference type="GO" id="GO:0071025">
    <property type="term" value="P:RNA surveillance"/>
    <property type="evidence" value="ECO:0007669"/>
    <property type="project" value="InterPro"/>
</dbReference>
<dbReference type="PANTHER" id="PTHR10853:SF0">
    <property type="entry name" value="PROTEIN PELOTA HOMOLOG"/>
    <property type="match status" value="1"/>
</dbReference>
<evidence type="ECO:0000313" key="3">
    <source>
        <dbReference type="Proteomes" id="UP000221165"/>
    </source>
</evidence>
<dbReference type="SMART" id="SM01194">
    <property type="entry name" value="eRF1_1"/>
    <property type="match status" value="1"/>
</dbReference>
<dbReference type="OrthoDB" id="10249111at2759"/>
<dbReference type="GO" id="GO:0070966">
    <property type="term" value="P:nuclear-transcribed mRNA catabolic process, no-go decay"/>
    <property type="evidence" value="ECO:0007669"/>
    <property type="project" value="InterPro"/>
</dbReference>
<proteinExistence type="predicted"/>
<dbReference type="InterPro" id="IPR038069">
    <property type="entry name" value="Pelota/DOM34_N"/>
</dbReference>
<dbReference type="FunFam" id="2.30.30.870:FF:000001">
    <property type="entry name" value="Protein pelota homolog"/>
    <property type="match status" value="1"/>
</dbReference>
<dbReference type="Proteomes" id="UP000221165">
    <property type="component" value="Unassembled WGS sequence"/>
</dbReference>
<feature type="non-terminal residue" evidence="2">
    <location>
        <position position="140"/>
    </location>
</feature>
<dbReference type="GO" id="GO:0032790">
    <property type="term" value="P:ribosome disassembly"/>
    <property type="evidence" value="ECO:0007669"/>
    <property type="project" value="TreeGrafter"/>
</dbReference>
<dbReference type="PANTHER" id="PTHR10853">
    <property type="entry name" value="PELOTA"/>
    <property type="match status" value="1"/>
</dbReference>
<dbReference type="GO" id="GO:0070481">
    <property type="term" value="P:nuclear-transcribed mRNA catabolic process, non-stop decay"/>
    <property type="evidence" value="ECO:0007669"/>
    <property type="project" value="InterPro"/>
</dbReference>
<dbReference type="InterPro" id="IPR004405">
    <property type="entry name" value="TF_pelota"/>
</dbReference>
<protein>
    <submittedName>
        <fullName evidence="2">Protein pelota</fullName>
    </submittedName>
</protein>
<dbReference type="VEuPathDB" id="ToxoDB:CSUI_008405"/>
<evidence type="ECO:0000259" key="1">
    <source>
        <dbReference type="SMART" id="SM01194"/>
    </source>
</evidence>
<dbReference type="Pfam" id="PF26356">
    <property type="entry name" value="Pelota_N"/>
    <property type="match status" value="1"/>
</dbReference>
<dbReference type="GeneID" id="94431749"/>
<name>A0A2C6KMR1_9APIC</name>
<dbReference type="GO" id="GO:0005737">
    <property type="term" value="C:cytoplasm"/>
    <property type="evidence" value="ECO:0007669"/>
    <property type="project" value="TreeGrafter"/>
</dbReference>
<dbReference type="Gene3D" id="2.30.30.870">
    <property type="entry name" value="Pelota, domain A"/>
    <property type="match status" value="1"/>
</dbReference>
<dbReference type="RefSeq" id="XP_067919487.1">
    <property type="nucleotide sequence ID" value="XM_068068538.1"/>
</dbReference>
<feature type="domain" description="eRF1/Pelota-like N-terminal" evidence="1">
    <location>
        <begin position="1"/>
        <end position="130"/>
    </location>
</feature>
<accession>A0A2C6KMR1</accession>
<keyword evidence="3" id="KW-1185">Reference proteome</keyword>
<dbReference type="SUPFAM" id="SSF159065">
    <property type="entry name" value="Dom34/Pelota N-terminal domain-like"/>
    <property type="match status" value="1"/>
</dbReference>
<gene>
    <name evidence="2" type="ORF">CSUI_008405</name>
</gene>
<reference evidence="2 3" key="1">
    <citation type="journal article" date="2017" name="Int. J. Parasitol.">
        <title>The genome of the protozoan parasite Cystoisospora suis and a reverse vaccinology approach to identify vaccine candidates.</title>
        <authorList>
            <person name="Palmieri N."/>
            <person name="Shrestha A."/>
            <person name="Ruttkowski B."/>
            <person name="Beck T."/>
            <person name="Vogl C."/>
            <person name="Tomley F."/>
            <person name="Blake D.P."/>
            <person name="Joachim A."/>
        </authorList>
    </citation>
    <scope>NUCLEOTIDE SEQUENCE [LARGE SCALE GENOMIC DNA]</scope>
    <source>
        <strain evidence="2 3">Wien I</strain>
    </source>
</reference>
<sequence length="140" mass="15893">MKLLKQSYERDGGGSIVCECEVPDDVWMLYNLVLPGDKVKCPTTRKLQKESSSGTVSTDVKKIVLDILVKKTEYEGERDILRVSGQVAEESPYVKIGAYHTLEISLNTRLTLYKECWDRVFLDKLKEASDPHRTAEVQVV</sequence>